<dbReference type="PANTHER" id="PTHR43283:SF11">
    <property type="entry name" value="BETA-LACTAMASE-RELATED DOMAIN-CONTAINING PROTEIN"/>
    <property type="match status" value="1"/>
</dbReference>
<evidence type="ECO:0000256" key="1">
    <source>
        <dbReference type="ARBA" id="ARBA00022801"/>
    </source>
</evidence>
<dbReference type="AlphaFoldDB" id="A0A2N0VLN1"/>
<protein>
    <submittedName>
        <fullName evidence="3">Serine hydrolase</fullName>
    </submittedName>
</protein>
<dbReference type="EMBL" id="PISP01000001">
    <property type="protein sequence ID" value="PKD45096.1"/>
    <property type="molecule type" value="Genomic_DNA"/>
</dbReference>
<dbReference type="InterPro" id="IPR050789">
    <property type="entry name" value="Diverse_Enzym_Activities"/>
</dbReference>
<keyword evidence="1 3" id="KW-0378">Hydrolase</keyword>
<gene>
    <name evidence="3" type="ORF">CWD77_06490</name>
</gene>
<evidence type="ECO:0000313" key="4">
    <source>
        <dbReference type="Proteomes" id="UP000233398"/>
    </source>
</evidence>
<dbReference type="Pfam" id="PF00144">
    <property type="entry name" value="Beta-lactamase"/>
    <property type="match status" value="1"/>
</dbReference>
<reference evidence="3 4" key="1">
    <citation type="submission" date="2017-11" db="EMBL/GenBank/DDBJ databases">
        <title>Rhodohalobacter 15182 sp. nov., isolated from a salt lake.</title>
        <authorList>
            <person name="Han S."/>
        </authorList>
    </citation>
    <scope>NUCLEOTIDE SEQUENCE [LARGE SCALE GENOMIC DNA]</scope>
    <source>
        <strain evidence="3 4">15182</strain>
    </source>
</reference>
<feature type="domain" description="Beta-lactamase-related" evidence="2">
    <location>
        <begin position="124"/>
        <end position="372"/>
    </location>
</feature>
<dbReference type="InterPro" id="IPR012338">
    <property type="entry name" value="Beta-lactam/transpept-like"/>
</dbReference>
<evidence type="ECO:0000259" key="2">
    <source>
        <dbReference type="Pfam" id="PF00144"/>
    </source>
</evidence>
<sequence>MLQKATLLKSGLLIFTFLITSVSTISAQNLYYPPAGIGDNWEQKSASELGFQSSELDDAVQFAINNENSVENDLRIAILKGFSHEPYHQLAGPVRERGNPAGMVIKDGYIASSWGDLKRVDMTFSVTKSYLSAVAGLAWDDGLIHSPDDRLTEYVWDRTFDGEHNSKITWEHLLNQSSDWYGTLFGMEDWSDRPPREGGIDDWRYRELHEPGTHYKYNDVRVNLLAYSLLKVWRNPLPQVLKQRIMDPIGASSTWRWYGYDNSFEMIDGVEMQSVSGGGHNGGGLFISTYDHARFGLLFARNGVWKDQQLISREWIEKSVAPSPANSQYGYLWWLQDDENNFEDVPDHVYYAAGFGGNFIVVDDQNDIVIVLRWIDSSKLGDFVEMVYQALE</sequence>
<name>A0A2N0VLN1_9BACT</name>
<organism evidence="3 4">
    <name type="scientific">Rhodohalobacter barkolensis</name>
    <dbReference type="NCBI Taxonomy" id="2053187"/>
    <lineage>
        <taxon>Bacteria</taxon>
        <taxon>Pseudomonadati</taxon>
        <taxon>Balneolota</taxon>
        <taxon>Balneolia</taxon>
        <taxon>Balneolales</taxon>
        <taxon>Balneolaceae</taxon>
        <taxon>Rhodohalobacter</taxon>
    </lineage>
</organism>
<accession>A0A2N0VLN1</accession>
<dbReference type="Proteomes" id="UP000233398">
    <property type="component" value="Unassembled WGS sequence"/>
</dbReference>
<proteinExistence type="predicted"/>
<comment type="caution">
    <text evidence="3">The sequence shown here is derived from an EMBL/GenBank/DDBJ whole genome shotgun (WGS) entry which is preliminary data.</text>
</comment>
<dbReference type="GO" id="GO:0016787">
    <property type="term" value="F:hydrolase activity"/>
    <property type="evidence" value="ECO:0007669"/>
    <property type="project" value="UniProtKB-KW"/>
</dbReference>
<dbReference type="PANTHER" id="PTHR43283">
    <property type="entry name" value="BETA-LACTAMASE-RELATED"/>
    <property type="match status" value="1"/>
</dbReference>
<dbReference type="SUPFAM" id="SSF56601">
    <property type="entry name" value="beta-lactamase/transpeptidase-like"/>
    <property type="match status" value="1"/>
</dbReference>
<dbReference type="Gene3D" id="3.40.710.10">
    <property type="entry name" value="DD-peptidase/beta-lactamase superfamily"/>
    <property type="match status" value="1"/>
</dbReference>
<dbReference type="OrthoDB" id="1185352at2"/>
<dbReference type="RefSeq" id="WP_101072539.1">
    <property type="nucleotide sequence ID" value="NZ_PISP01000001.1"/>
</dbReference>
<evidence type="ECO:0000313" key="3">
    <source>
        <dbReference type="EMBL" id="PKD45096.1"/>
    </source>
</evidence>
<dbReference type="InterPro" id="IPR001466">
    <property type="entry name" value="Beta-lactam-related"/>
</dbReference>
<keyword evidence="4" id="KW-1185">Reference proteome</keyword>